<dbReference type="PROSITE" id="PS50293">
    <property type="entry name" value="TPR_REGION"/>
    <property type="match status" value="1"/>
</dbReference>
<dbReference type="InterPro" id="IPR011990">
    <property type="entry name" value="TPR-like_helical_dom_sf"/>
</dbReference>
<dbReference type="EMBL" id="JAZGJU010000023">
    <property type="protein sequence ID" value="MEE6128100.1"/>
    <property type="molecule type" value="Genomic_DNA"/>
</dbReference>
<dbReference type="Gene3D" id="1.25.40.10">
    <property type="entry name" value="Tetratricopeptide repeat domain"/>
    <property type="match status" value="1"/>
</dbReference>
<dbReference type="RefSeq" id="WP_241330889.1">
    <property type="nucleotide sequence ID" value="NZ_JAKYXH010000005.1"/>
</dbReference>
<dbReference type="PANTHER" id="PTHR44858:SF1">
    <property type="entry name" value="UDP-N-ACETYLGLUCOSAMINE--PEPTIDE N-ACETYLGLUCOSAMINYLTRANSFERASE SPINDLY-RELATED"/>
    <property type="match status" value="1"/>
</dbReference>
<accession>A0ABU7R0C2</accession>
<evidence type="ECO:0000256" key="1">
    <source>
        <dbReference type="ARBA" id="ARBA00022737"/>
    </source>
</evidence>
<keyword evidence="2 3" id="KW-0802">TPR repeat</keyword>
<feature type="repeat" description="TPR" evidence="3">
    <location>
        <begin position="181"/>
        <end position="214"/>
    </location>
</feature>
<dbReference type="InterPro" id="IPR019734">
    <property type="entry name" value="TPR_rpt"/>
</dbReference>
<dbReference type="SMART" id="SM00028">
    <property type="entry name" value="TPR"/>
    <property type="match status" value="3"/>
</dbReference>
<sequence>MIKKRLTILFSTFICILTLAQKQEAKLPDTKQILKEVSETSCKCIDSINSYNKTREAINQEVHSCIDPKVLSYMLSKGLSQANTHIEQDKIKNKKVNVTINSNPESDEYKKAYYEIEAYLMKNCNTARELATTAESKHDKISNDPIAHDFYKKAIQASEKEDWKEAIKNYKSALEKDPKFVYAWDNLGICYRRTGDYDKALDAYKKSLAIDPKGKMPLQNIAITYIYKKEYQKAIDAYSDFDKIYPGDPEVYYGIGQIYYEYLKDNEKALNYICKAYSIYIEQKSPYRSDAETIIGYIYKKMKEENKLDKFKEILKSNKLNFE</sequence>
<organism evidence="4 5">
    <name type="scientific">Chryseobacterium arthrosphaerae</name>
    <dbReference type="NCBI Taxonomy" id="651561"/>
    <lineage>
        <taxon>Bacteria</taxon>
        <taxon>Pseudomonadati</taxon>
        <taxon>Bacteroidota</taxon>
        <taxon>Flavobacteriia</taxon>
        <taxon>Flavobacteriales</taxon>
        <taxon>Weeksellaceae</taxon>
        <taxon>Chryseobacterium group</taxon>
        <taxon>Chryseobacterium</taxon>
    </lineage>
</organism>
<dbReference type="Pfam" id="PF13181">
    <property type="entry name" value="TPR_8"/>
    <property type="match status" value="1"/>
</dbReference>
<name>A0ABU7R0C2_9FLAO</name>
<dbReference type="SUPFAM" id="SSF48452">
    <property type="entry name" value="TPR-like"/>
    <property type="match status" value="1"/>
</dbReference>
<dbReference type="InterPro" id="IPR050498">
    <property type="entry name" value="Ycf3"/>
</dbReference>
<proteinExistence type="predicted"/>
<keyword evidence="1" id="KW-0677">Repeat</keyword>
<protein>
    <submittedName>
        <fullName evidence="4">Tetratricopeptide repeat protein</fullName>
    </submittedName>
</protein>
<dbReference type="PROSITE" id="PS50005">
    <property type="entry name" value="TPR"/>
    <property type="match status" value="1"/>
</dbReference>
<comment type="caution">
    <text evidence="4">The sequence shown here is derived from an EMBL/GenBank/DDBJ whole genome shotgun (WGS) entry which is preliminary data.</text>
</comment>
<evidence type="ECO:0000313" key="4">
    <source>
        <dbReference type="EMBL" id="MEE6128100.1"/>
    </source>
</evidence>
<dbReference type="Pfam" id="PF13432">
    <property type="entry name" value="TPR_16"/>
    <property type="match status" value="1"/>
</dbReference>
<evidence type="ECO:0000256" key="2">
    <source>
        <dbReference type="ARBA" id="ARBA00022803"/>
    </source>
</evidence>
<dbReference type="Proteomes" id="UP001350005">
    <property type="component" value="Unassembled WGS sequence"/>
</dbReference>
<dbReference type="PANTHER" id="PTHR44858">
    <property type="entry name" value="TETRATRICOPEPTIDE REPEAT PROTEIN 6"/>
    <property type="match status" value="1"/>
</dbReference>
<evidence type="ECO:0000313" key="5">
    <source>
        <dbReference type="Proteomes" id="UP001350005"/>
    </source>
</evidence>
<evidence type="ECO:0000256" key="3">
    <source>
        <dbReference type="PROSITE-ProRule" id="PRU00339"/>
    </source>
</evidence>
<gene>
    <name evidence="4" type="ORF">V2E39_11965</name>
</gene>
<reference evidence="4 5" key="1">
    <citation type="submission" date="2024-01" db="EMBL/GenBank/DDBJ databases">
        <title>Whole genome of Chryseobacterium arthrosphaerae NNCa 2741.</title>
        <authorList>
            <person name="Boriskina E.V."/>
            <person name="Gordinskaya N.A."/>
            <person name="Kropotov V.S."/>
            <person name="Alekseeva A.E."/>
            <person name="Makhova M.A."/>
            <person name="Kryazhev D.V."/>
            <person name="Shkurkina I.S."/>
        </authorList>
    </citation>
    <scope>NUCLEOTIDE SEQUENCE [LARGE SCALE GENOMIC DNA]</scope>
    <source>
        <strain evidence="4 5">NNCa 2741</strain>
    </source>
</reference>
<keyword evidence="5" id="KW-1185">Reference proteome</keyword>